<organism evidence="2 3">
    <name type="scientific">Nocardioides bigeumensis</name>
    <dbReference type="NCBI Taxonomy" id="433657"/>
    <lineage>
        <taxon>Bacteria</taxon>
        <taxon>Bacillati</taxon>
        <taxon>Actinomycetota</taxon>
        <taxon>Actinomycetes</taxon>
        <taxon>Propionibacteriales</taxon>
        <taxon>Nocardioidaceae</taxon>
        <taxon>Nocardioides</taxon>
    </lineage>
</organism>
<keyword evidence="1" id="KW-0812">Transmembrane</keyword>
<keyword evidence="1" id="KW-1133">Transmembrane helix</keyword>
<protein>
    <recommendedName>
        <fullName evidence="4">DUF4239 domain-containing protein</fullName>
    </recommendedName>
</protein>
<sequence>MTARWSLRLGVLATAVVTLYTLLSIFDYDPHPVRLALLTTLAMAAAWLVSDVLVDGGAAWNVYSDPLVTEGQLDPRLAAYLRTLEGHLTSSTADAGLRDRLAALADRRLAKRGLHRDGPSGAEARDLLGADLAGTLDGPPRRMSVAEITRHVTRIEEL</sequence>
<dbReference type="EMBL" id="BAAAQQ010000011">
    <property type="protein sequence ID" value="GAA2125382.1"/>
    <property type="molecule type" value="Genomic_DNA"/>
</dbReference>
<dbReference type="RefSeq" id="WP_344303861.1">
    <property type="nucleotide sequence ID" value="NZ_BAAAQQ010000011.1"/>
</dbReference>
<dbReference type="Proteomes" id="UP001500575">
    <property type="component" value="Unassembled WGS sequence"/>
</dbReference>
<feature type="transmembrane region" description="Helical" evidence="1">
    <location>
        <begin position="32"/>
        <end position="54"/>
    </location>
</feature>
<evidence type="ECO:0000313" key="2">
    <source>
        <dbReference type="EMBL" id="GAA2125382.1"/>
    </source>
</evidence>
<evidence type="ECO:0008006" key="4">
    <source>
        <dbReference type="Google" id="ProtNLM"/>
    </source>
</evidence>
<proteinExistence type="predicted"/>
<keyword evidence="3" id="KW-1185">Reference proteome</keyword>
<evidence type="ECO:0000256" key="1">
    <source>
        <dbReference type="SAM" id="Phobius"/>
    </source>
</evidence>
<feature type="transmembrane region" description="Helical" evidence="1">
    <location>
        <begin position="7"/>
        <end position="26"/>
    </location>
</feature>
<reference evidence="2 3" key="1">
    <citation type="journal article" date="2019" name="Int. J. Syst. Evol. Microbiol.">
        <title>The Global Catalogue of Microorganisms (GCM) 10K type strain sequencing project: providing services to taxonomists for standard genome sequencing and annotation.</title>
        <authorList>
            <consortium name="The Broad Institute Genomics Platform"/>
            <consortium name="The Broad Institute Genome Sequencing Center for Infectious Disease"/>
            <person name="Wu L."/>
            <person name="Ma J."/>
        </authorList>
    </citation>
    <scope>NUCLEOTIDE SEQUENCE [LARGE SCALE GENOMIC DNA]</scope>
    <source>
        <strain evidence="2 3">JCM 16021</strain>
    </source>
</reference>
<evidence type="ECO:0000313" key="3">
    <source>
        <dbReference type="Proteomes" id="UP001500575"/>
    </source>
</evidence>
<accession>A0ABN2YDA8</accession>
<gene>
    <name evidence="2" type="ORF">GCM10009843_23010</name>
</gene>
<name>A0ABN2YDA8_9ACTN</name>
<comment type="caution">
    <text evidence="2">The sequence shown here is derived from an EMBL/GenBank/DDBJ whole genome shotgun (WGS) entry which is preliminary data.</text>
</comment>
<keyword evidence="1" id="KW-0472">Membrane</keyword>